<dbReference type="PANTHER" id="PTHR43317:SF3">
    <property type="entry name" value="BLR2883 PROTEIN"/>
    <property type="match status" value="1"/>
</dbReference>
<evidence type="ECO:0000313" key="2">
    <source>
        <dbReference type="EMBL" id="MEW9807076.1"/>
    </source>
</evidence>
<organism evidence="2 3">
    <name type="scientific">Mesorhizobium marinum</name>
    <dbReference type="NCBI Taxonomy" id="3228790"/>
    <lineage>
        <taxon>Bacteria</taxon>
        <taxon>Pseudomonadati</taxon>
        <taxon>Pseudomonadota</taxon>
        <taxon>Alphaproteobacteria</taxon>
        <taxon>Hyphomicrobiales</taxon>
        <taxon>Phyllobacteriaceae</taxon>
        <taxon>Mesorhizobium</taxon>
    </lineage>
</organism>
<dbReference type="SUPFAM" id="SSF53335">
    <property type="entry name" value="S-adenosyl-L-methionine-dependent methyltransferases"/>
    <property type="match status" value="1"/>
</dbReference>
<comment type="caution">
    <text evidence="2">The sequence shown here is derived from an EMBL/GenBank/DDBJ whole genome shotgun (WGS) entry which is preliminary data.</text>
</comment>
<sequence length="221" mass="23463">MIPWVQLDAAKVPGGGELRLKRRGAEFSIMLGTNELMNSRLSGSEEALAELACARIGGRSRVRMLVGGLGMGFTLRAALARLAPDATVVVVELVPAVIAWARGPMAEVFANSLDDPRVEIREADVADVIRAAVGEYDAILLDVDNGPQGLSRSANDRLYGMAGLASAHAALKPGGVLGVWSAHPDGSFAARLRKSGFRVDEVNTRARGKRGARHVVWMAAR</sequence>
<dbReference type="Gene3D" id="3.40.50.150">
    <property type="entry name" value="Vaccinia Virus protein VP39"/>
    <property type="match status" value="1"/>
</dbReference>
<dbReference type="Pfam" id="PF01564">
    <property type="entry name" value="Spermine_synth"/>
    <property type="match status" value="1"/>
</dbReference>
<dbReference type="EMBL" id="JBFOCI010000004">
    <property type="protein sequence ID" value="MEW9807076.1"/>
    <property type="molecule type" value="Genomic_DNA"/>
</dbReference>
<dbReference type="InterPro" id="IPR029063">
    <property type="entry name" value="SAM-dependent_MTases_sf"/>
</dbReference>
<name>A0ABV3R157_9HYPH</name>
<evidence type="ECO:0000256" key="1">
    <source>
        <dbReference type="ARBA" id="ARBA00023115"/>
    </source>
</evidence>
<reference evidence="2 3" key="1">
    <citation type="submission" date="2024-06" db="EMBL/GenBank/DDBJ databases">
        <authorList>
            <person name="Tuo L."/>
        </authorList>
    </citation>
    <scope>NUCLEOTIDE SEQUENCE [LARGE SCALE GENOMIC DNA]</scope>
    <source>
        <strain evidence="2 3">ZMM04-5</strain>
    </source>
</reference>
<evidence type="ECO:0008006" key="4">
    <source>
        <dbReference type="Google" id="ProtNLM"/>
    </source>
</evidence>
<dbReference type="Proteomes" id="UP001556196">
    <property type="component" value="Unassembled WGS sequence"/>
</dbReference>
<protein>
    <recommendedName>
        <fullName evidence="4">Spermidine synthase</fullName>
    </recommendedName>
</protein>
<keyword evidence="1" id="KW-0620">Polyamine biosynthesis</keyword>
<proteinExistence type="predicted"/>
<keyword evidence="3" id="KW-1185">Reference proteome</keyword>
<evidence type="ECO:0000313" key="3">
    <source>
        <dbReference type="Proteomes" id="UP001556196"/>
    </source>
</evidence>
<gene>
    <name evidence="2" type="ORF">ABUE31_13875</name>
</gene>
<accession>A0ABV3R157</accession>
<dbReference type="RefSeq" id="WP_367724237.1">
    <property type="nucleotide sequence ID" value="NZ_JBFOCI010000004.1"/>
</dbReference>
<dbReference type="PANTHER" id="PTHR43317">
    <property type="entry name" value="THERMOSPERMINE SYNTHASE ACAULIS5"/>
    <property type="match status" value="1"/>
</dbReference>